<feature type="signal peptide" evidence="2">
    <location>
        <begin position="1"/>
        <end position="27"/>
    </location>
</feature>
<dbReference type="OrthoDB" id="448501at2"/>
<dbReference type="PROSITE" id="PS51257">
    <property type="entry name" value="PROKAR_LIPOPROTEIN"/>
    <property type="match status" value="1"/>
</dbReference>
<organism evidence="4 5">
    <name type="scientific">Coleofasciculus chthonoplastes PCC 7420</name>
    <dbReference type="NCBI Taxonomy" id="118168"/>
    <lineage>
        <taxon>Bacteria</taxon>
        <taxon>Bacillati</taxon>
        <taxon>Cyanobacteriota</taxon>
        <taxon>Cyanophyceae</taxon>
        <taxon>Coleofasciculales</taxon>
        <taxon>Coleofasciculaceae</taxon>
        <taxon>Coleofasciculus</taxon>
    </lineage>
</organism>
<sequence length="306" mass="33334">MKNIPRRFLKLTGITVTLAIIASGCGAVPGSSVKRIPAGYVGLKVELYGENRGVQNATISTGKVWYNGYTEEIVVFPDHVQYYILTASTEEGSPVDESISFGVGGTTVNADVSLSYFFNTQKIKDFYGKYLKDPEQFKATLVRSETRNCFNQSATGLKPEEIVGNKQAQLLKDVQTCLNNKFGAVGVTFDSVGFVSKPRFDESIEAQITARFQAEQQAVAAKAQLEVAEAESKRKIAEARGEAEASRIKASTVSPLTIRLRELELQEEMIKKWDGILPTYLGGTAPFPSFDPNAGHSLPSASTAKK</sequence>
<evidence type="ECO:0000259" key="3">
    <source>
        <dbReference type="Pfam" id="PF01145"/>
    </source>
</evidence>
<protein>
    <recommendedName>
        <fullName evidence="3">Band 7 domain-containing protein</fullName>
    </recommendedName>
</protein>
<gene>
    <name evidence="4" type="ORF">MC7420_2122</name>
</gene>
<evidence type="ECO:0000313" key="5">
    <source>
        <dbReference type="Proteomes" id="UP000003835"/>
    </source>
</evidence>
<name>B4VSB6_9CYAN</name>
<feature type="coiled-coil region" evidence="1">
    <location>
        <begin position="211"/>
        <end position="242"/>
    </location>
</feature>
<feature type="domain" description="Band 7" evidence="3">
    <location>
        <begin position="35"/>
        <end position="231"/>
    </location>
</feature>
<evidence type="ECO:0000256" key="1">
    <source>
        <dbReference type="SAM" id="Coils"/>
    </source>
</evidence>
<dbReference type="Pfam" id="PF01145">
    <property type="entry name" value="Band_7"/>
    <property type="match status" value="1"/>
</dbReference>
<dbReference type="HOGENOM" id="CLU_047969_1_1_3"/>
<dbReference type="RefSeq" id="WP_006101392.1">
    <property type="nucleotide sequence ID" value="NZ_DS989850.1"/>
</dbReference>
<dbReference type="InterPro" id="IPR001107">
    <property type="entry name" value="Band_7"/>
</dbReference>
<proteinExistence type="predicted"/>
<keyword evidence="2" id="KW-0732">Signal</keyword>
<dbReference type="eggNOG" id="COG0330">
    <property type="taxonomic scope" value="Bacteria"/>
</dbReference>
<reference evidence="4 5" key="1">
    <citation type="submission" date="2008-07" db="EMBL/GenBank/DDBJ databases">
        <authorList>
            <person name="Tandeau de Marsac N."/>
            <person name="Ferriera S."/>
            <person name="Johnson J."/>
            <person name="Kravitz S."/>
            <person name="Beeson K."/>
            <person name="Sutton G."/>
            <person name="Rogers Y.-H."/>
            <person name="Friedman R."/>
            <person name="Frazier M."/>
            <person name="Venter J.C."/>
        </authorList>
    </citation>
    <scope>NUCLEOTIDE SEQUENCE [LARGE SCALE GENOMIC DNA]</scope>
    <source>
        <strain evidence="4 5">PCC 7420</strain>
    </source>
</reference>
<evidence type="ECO:0000256" key="2">
    <source>
        <dbReference type="SAM" id="SignalP"/>
    </source>
</evidence>
<accession>B4VSB6</accession>
<dbReference type="STRING" id="118168.MC7420_2122"/>
<keyword evidence="1" id="KW-0175">Coiled coil</keyword>
<dbReference type="AlphaFoldDB" id="B4VSB6"/>
<evidence type="ECO:0000313" key="4">
    <source>
        <dbReference type="EMBL" id="EDX75118.1"/>
    </source>
</evidence>
<feature type="chain" id="PRO_5002825349" description="Band 7 domain-containing protein" evidence="2">
    <location>
        <begin position="28"/>
        <end position="306"/>
    </location>
</feature>
<dbReference type="EMBL" id="DS989850">
    <property type="protein sequence ID" value="EDX75118.1"/>
    <property type="molecule type" value="Genomic_DNA"/>
</dbReference>
<dbReference type="Proteomes" id="UP000003835">
    <property type="component" value="Unassembled WGS sequence"/>
</dbReference>
<keyword evidence="5" id="KW-1185">Reference proteome</keyword>